<dbReference type="PANTHER" id="PTHR14379:SF84">
    <property type="entry name" value="NYN DOMAIN-CONTAINING PROTEIN"/>
    <property type="match status" value="1"/>
</dbReference>
<dbReference type="GO" id="GO:0010468">
    <property type="term" value="P:regulation of gene expression"/>
    <property type="evidence" value="ECO:0007669"/>
    <property type="project" value="InterPro"/>
</dbReference>
<keyword evidence="1" id="KW-0479">Metal-binding</keyword>
<dbReference type="CDD" id="cd10910">
    <property type="entry name" value="PIN_limkain_b1_N_like"/>
    <property type="match status" value="2"/>
</dbReference>
<dbReference type="InterPro" id="IPR013087">
    <property type="entry name" value="Znf_C2H2_type"/>
</dbReference>
<evidence type="ECO:0000259" key="2">
    <source>
        <dbReference type="PROSITE" id="PS50157"/>
    </source>
</evidence>
<dbReference type="InterPro" id="IPR021139">
    <property type="entry name" value="NYN"/>
</dbReference>
<reference evidence="3" key="1">
    <citation type="submission" date="2020-01" db="EMBL/GenBank/DDBJ databases">
        <authorList>
            <person name="Mishra B."/>
        </authorList>
    </citation>
    <scope>NUCLEOTIDE SEQUENCE [LARGE SCALE GENOMIC DNA]</scope>
</reference>
<dbReference type="EMBL" id="CACVBM020001123">
    <property type="protein sequence ID" value="CAA7032554.1"/>
    <property type="molecule type" value="Genomic_DNA"/>
</dbReference>
<dbReference type="GO" id="GO:0008270">
    <property type="term" value="F:zinc ion binding"/>
    <property type="evidence" value="ECO:0007669"/>
    <property type="project" value="UniProtKB-KW"/>
</dbReference>
<keyword evidence="1" id="KW-0862">Zinc</keyword>
<organism evidence="3 4">
    <name type="scientific">Microthlaspi erraticum</name>
    <dbReference type="NCBI Taxonomy" id="1685480"/>
    <lineage>
        <taxon>Eukaryota</taxon>
        <taxon>Viridiplantae</taxon>
        <taxon>Streptophyta</taxon>
        <taxon>Embryophyta</taxon>
        <taxon>Tracheophyta</taxon>
        <taxon>Spermatophyta</taxon>
        <taxon>Magnoliopsida</taxon>
        <taxon>eudicotyledons</taxon>
        <taxon>Gunneridae</taxon>
        <taxon>Pentapetalae</taxon>
        <taxon>rosids</taxon>
        <taxon>malvids</taxon>
        <taxon>Brassicales</taxon>
        <taxon>Brassicaceae</taxon>
        <taxon>Coluteocarpeae</taxon>
        <taxon>Microthlaspi</taxon>
    </lineage>
</organism>
<protein>
    <recommendedName>
        <fullName evidence="2">C2H2-type domain-containing protein</fullName>
    </recommendedName>
</protein>
<evidence type="ECO:0000256" key="1">
    <source>
        <dbReference type="PROSITE-ProRule" id="PRU00042"/>
    </source>
</evidence>
<evidence type="ECO:0000313" key="4">
    <source>
        <dbReference type="Proteomes" id="UP000467841"/>
    </source>
</evidence>
<name>A0A6D2J0M7_9BRAS</name>
<proteinExistence type="predicted"/>
<dbReference type="PANTHER" id="PTHR14379">
    <property type="entry name" value="LIMKAIN B LKAP"/>
    <property type="match status" value="1"/>
</dbReference>
<comment type="caution">
    <text evidence="3">The sequence shown here is derived from an EMBL/GenBank/DDBJ whole genome shotgun (WGS) entry which is preliminary data.</text>
</comment>
<keyword evidence="1" id="KW-0863">Zinc-finger</keyword>
<dbReference type="OrthoDB" id="1028205at2759"/>
<dbReference type="PROSITE" id="PS00028">
    <property type="entry name" value="ZINC_FINGER_C2H2_1"/>
    <property type="match status" value="1"/>
</dbReference>
<dbReference type="AlphaFoldDB" id="A0A6D2J0M7"/>
<dbReference type="GO" id="GO:0004540">
    <property type="term" value="F:RNA nuclease activity"/>
    <property type="evidence" value="ECO:0007669"/>
    <property type="project" value="InterPro"/>
</dbReference>
<evidence type="ECO:0000313" key="3">
    <source>
        <dbReference type="EMBL" id="CAA7032554.1"/>
    </source>
</evidence>
<dbReference type="InterPro" id="IPR024768">
    <property type="entry name" value="Marf1"/>
</dbReference>
<dbReference type="Proteomes" id="UP000467841">
    <property type="component" value="Unassembled WGS sequence"/>
</dbReference>
<dbReference type="Pfam" id="PF01936">
    <property type="entry name" value="NYN"/>
    <property type="match status" value="2"/>
</dbReference>
<feature type="domain" description="C2H2-type" evidence="2">
    <location>
        <begin position="409"/>
        <end position="438"/>
    </location>
</feature>
<sequence>MSRNYAAAKAKPKYATAQIAVWWDMRDCPIPEGYDARQVRPSIEAAVKKLGYSGPVSITAFADHKQTSEQHLQGLSSTGVAVTHTKSSRICKFMFSDMLEWRGRNPPPATMMLISNQVKDVFSWELARLQQETMYNLFLACSCEPPSNTDLVTSAEWRWESLLDEVKECSETTGESSKPGELTCKPCKLGCQSVESFRKHLSTKKHAVEEARWNCTELDPVTRKWAKNYAAKPEHATAQIAVWWDMEDCPIPEGYDARWVRPSIEEEFKKLGYSGPVSITAYGDVKQAPDRLLLGLSSTGVAVAHATPDVIYMRMSSDMMDWVDDNPPPATIMLITDQMDSFFSRDLVHEQQEDKYNIFLAYSYRPFKMSALVTSAEWLWETLLAVSVSETRRRVLQKCSERSESTGMFSCKVCIDDFKRFDDLRMHLSGDAHAREEAYIISNFQYNERNREHGLIKRVEKEQTFEEESSPGGSCSSS</sequence>
<accession>A0A6D2J0M7</accession>
<keyword evidence="4" id="KW-1185">Reference proteome</keyword>
<dbReference type="GO" id="GO:0005777">
    <property type="term" value="C:peroxisome"/>
    <property type="evidence" value="ECO:0007669"/>
    <property type="project" value="InterPro"/>
</dbReference>
<gene>
    <name evidence="3" type="ORF">MERR_LOCUS19789</name>
</gene>
<dbReference type="PROSITE" id="PS50157">
    <property type="entry name" value="ZINC_FINGER_C2H2_2"/>
    <property type="match status" value="1"/>
</dbReference>
<dbReference type="SMART" id="SM00355">
    <property type="entry name" value="ZnF_C2H2"/>
    <property type="match status" value="2"/>
</dbReference>